<feature type="domain" description="Calponin-homology (CH)" evidence="2">
    <location>
        <begin position="929"/>
        <end position="1036"/>
    </location>
</feature>
<dbReference type="SUPFAM" id="SSF47576">
    <property type="entry name" value="Calponin-homology domain, CH-domain"/>
    <property type="match status" value="1"/>
</dbReference>
<feature type="compositionally biased region" description="Low complexity" evidence="1">
    <location>
        <begin position="65"/>
        <end position="87"/>
    </location>
</feature>
<dbReference type="AlphaFoldDB" id="A0AAV7Z1U1"/>
<evidence type="ECO:0000313" key="4">
    <source>
        <dbReference type="Proteomes" id="UP001146793"/>
    </source>
</evidence>
<feature type="compositionally biased region" description="Low complexity" evidence="1">
    <location>
        <begin position="211"/>
        <end position="226"/>
    </location>
</feature>
<accession>A0AAV7Z1U1</accession>
<gene>
    <name evidence="3" type="ORF">M0812_02086</name>
</gene>
<protein>
    <recommendedName>
        <fullName evidence="2">Calponin-homology (CH) domain-containing protein</fullName>
    </recommendedName>
</protein>
<evidence type="ECO:0000259" key="2">
    <source>
        <dbReference type="PROSITE" id="PS50021"/>
    </source>
</evidence>
<sequence length="1039" mass="121068">MTNQQQDKEEETGIDNSTVSFKNLKSMFGSTLNSQQGQGIKTFGFRGRGGNRGIGLGRGRGRGRGTTTGTNTGRGTTVNRGTTTPWGRGRGRGSGGTTTQRFGRGRGRGTTTGINRGRGTTVNRGRKPSWGRGRGRGRGTTTGTNTGRGTTVNRGRKPSWGRGRGVNNVITNQTSNQPKSPQNKPWEKKTTTTTTTQPKRPQNKPWEKKTTTSQNQTSNQPKSPQNKPYEKKTTTTTTTTQPKRPQNKPWEKKTTTTTNQNQTSNQPKRPQNKPWEKKTTTATTTTTTQPKISQNKLWGNIINSNTNTSNNIKPDLSQQTTTSTQPKNPIKQDEMSNELPPKLPSRQLINNVNKIESTQTTQQTETISELPPKLPSQKPNNNVEETQKETDQFSKLAEDFENTILLLDDLNQTFDKFVEELNNNNTENLKKNVLEIDEIVDFINEIIAKCDKMLEELFTRLFSPVQVDPSEYEDLQLTLFFVDVQEECQFIAEMVNGFTGNEVDEDLDNVMLLVDSVSGNISKFVNKICMSMQIIETLGNVKPVNELKSDEIDKELLEWKKERDEIMKVKIDKEQEIREEQEKIRLEQERIRMQREKEEQERIRLQQERERQERIRLQKEREEQERIRLQKQREEQERIRLQKQREEQERIRLQKERQEQERIRLQKQREEQERIRLQKQREEQERTRLQKEKEEQERIRLQKEKEEQERIRLQQQQQQEEQERIRLQKQREEQERIRLQKQREEQEKIRLQKLKEEEDRKKQLQQQQQQSTTRLRNKKRGKRKMRKELPQPPSTKPLIKEENNIQTNQNDKTTNKQLMKKKTFSNWMNYYLQATGYEGKFIENLEIDISDGLALITLFQLFTEIQIENIVQKPTNDGHKLTNIKLLLQNIQSLEIDVSIFDPQLIVSGDSDQCLKLVWVIIDVLANGESSKEHVIQWVNESIQTVEPSWEIKNLSSDLESGLIFNALLYSYDPTFMPNPNTLDLKKKKENLYFAFESGENAFGIPSILDPEDFLIPNSEIDENSSLCWLYLAEIALNQ</sequence>
<feature type="compositionally biased region" description="Gly residues" evidence="1">
    <location>
        <begin position="46"/>
        <end position="58"/>
    </location>
</feature>
<dbReference type="InterPro" id="IPR036872">
    <property type="entry name" value="CH_dom_sf"/>
</dbReference>
<dbReference type="EMBL" id="JANTQA010000042">
    <property type="protein sequence ID" value="KAJ3434959.1"/>
    <property type="molecule type" value="Genomic_DNA"/>
</dbReference>
<feature type="compositionally biased region" description="Basic residues" evidence="1">
    <location>
        <begin position="124"/>
        <end position="137"/>
    </location>
</feature>
<dbReference type="PROSITE" id="PS50021">
    <property type="entry name" value="CH"/>
    <property type="match status" value="2"/>
</dbReference>
<evidence type="ECO:0000313" key="3">
    <source>
        <dbReference type="EMBL" id="KAJ3434959.1"/>
    </source>
</evidence>
<feature type="region of interest" description="Disordered" evidence="1">
    <location>
        <begin position="30"/>
        <end position="344"/>
    </location>
</feature>
<dbReference type="PANTHER" id="PTHR11915">
    <property type="entry name" value="SPECTRIN/FILAMIN RELATED CYTOSKELETAL PROTEIN"/>
    <property type="match status" value="1"/>
</dbReference>
<feature type="compositionally biased region" description="Low complexity" evidence="1">
    <location>
        <begin position="139"/>
        <end position="153"/>
    </location>
</feature>
<comment type="caution">
    <text evidence="3">The sequence shown here is derived from an EMBL/GenBank/DDBJ whole genome shotgun (WGS) entry which is preliminary data.</text>
</comment>
<feature type="compositionally biased region" description="Basic residues" evidence="1">
    <location>
        <begin position="775"/>
        <end position="786"/>
    </location>
</feature>
<feature type="compositionally biased region" description="Polar residues" evidence="1">
    <location>
        <begin position="168"/>
        <end position="183"/>
    </location>
</feature>
<dbReference type="Pfam" id="PF00307">
    <property type="entry name" value="CH"/>
    <property type="match status" value="2"/>
</dbReference>
<organism evidence="3 4">
    <name type="scientific">Anaeramoeba flamelloides</name>
    <dbReference type="NCBI Taxonomy" id="1746091"/>
    <lineage>
        <taxon>Eukaryota</taxon>
        <taxon>Metamonada</taxon>
        <taxon>Anaeramoebidae</taxon>
        <taxon>Anaeramoeba</taxon>
    </lineage>
</organism>
<feature type="compositionally biased region" description="Low complexity" evidence="1">
    <location>
        <begin position="109"/>
        <end position="123"/>
    </location>
</feature>
<dbReference type="Proteomes" id="UP001146793">
    <property type="component" value="Unassembled WGS sequence"/>
</dbReference>
<feature type="region of interest" description="Disordered" evidence="1">
    <location>
        <begin position="356"/>
        <end position="387"/>
    </location>
</feature>
<feature type="domain" description="Calponin-homology (CH)" evidence="2">
    <location>
        <begin position="818"/>
        <end position="926"/>
    </location>
</feature>
<name>A0AAV7Z1U1_9EUKA</name>
<feature type="compositionally biased region" description="Low complexity" evidence="1">
    <location>
        <begin position="300"/>
        <end position="312"/>
    </location>
</feature>
<feature type="compositionally biased region" description="Low complexity" evidence="1">
    <location>
        <begin position="356"/>
        <end position="369"/>
    </location>
</feature>
<feature type="compositionally biased region" description="Low complexity" evidence="1">
    <location>
        <begin position="255"/>
        <end position="266"/>
    </location>
</feature>
<proteinExistence type="predicted"/>
<reference evidence="3" key="1">
    <citation type="submission" date="2022-08" db="EMBL/GenBank/DDBJ databases">
        <title>Novel sulphate-reducing endosymbionts in the free-living metamonad Anaeramoeba.</title>
        <authorList>
            <person name="Jerlstrom-Hultqvist J."/>
            <person name="Cepicka I."/>
            <person name="Gallot-Lavallee L."/>
            <person name="Salas-Leiva D."/>
            <person name="Curtis B.A."/>
            <person name="Zahonova K."/>
            <person name="Pipaliya S."/>
            <person name="Dacks J."/>
            <person name="Roger A.J."/>
        </authorList>
    </citation>
    <scope>NUCLEOTIDE SEQUENCE</scope>
    <source>
        <strain evidence="3">Busselton2</strain>
    </source>
</reference>
<feature type="compositionally biased region" description="Polar residues" evidence="1">
    <location>
        <begin position="316"/>
        <end position="327"/>
    </location>
</feature>
<dbReference type="Gene3D" id="1.10.418.10">
    <property type="entry name" value="Calponin-like domain"/>
    <property type="match status" value="2"/>
</dbReference>
<dbReference type="InterPro" id="IPR001715">
    <property type="entry name" value="CH_dom"/>
</dbReference>
<dbReference type="SMART" id="SM00033">
    <property type="entry name" value="CH"/>
    <property type="match status" value="2"/>
</dbReference>
<feature type="compositionally biased region" description="Polar residues" evidence="1">
    <location>
        <begin position="30"/>
        <end position="39"/>
    </location>
</feature>
<evidence type="ECO:0000256" key="1">
    <source>
        <dbReference type="SAM" id="MobiDB-lite"/>
    </source>
</evidence>
<feature type="region of interest" description="Disordered" evidence="1">
    <location>
        <begin position="757"/>
        <end position="812"/>
    </location>
</feature>